<keyword evidence="3" id="KW-0012">Acyltransferase</keyword>
<keyword evidence="5" id="KW-1185">Reference proteome</keyword>
<organism evidence="4 5">
    <name type="scientific">Bifidobacterium tissieri</name>
    <dbReference type="NCBI Taxonomy" id="1630162"/>
    <lineage>
        <taxon>Bacteria</taxon>
        <taxon>Bacillati</taxon>
        <taxon>Actinomycetota</taxon>
        <taxon>Actinomycetes</taxon>
        <taxon>Bifidobacteriales</taxon>
        <taxon>Bifidobacteriaceae</taxon>
        <taxon>Bifidobacterium</taxon>
    </lineage>
</organism>
<evidence type="ECO:0000256" key="1">
    <source>
        <dbReference type="ARBA" id="ARBA00022679"/>
    </source>
</evidence>
<dbReference type="AlphaFoldDB" id="A0A261FJS6"/>
<sequence length="191" mass="20172">MIMDLLCKLTAGPNRLKWLLLSRTLRSIAKGSHVRSGFEIKGARYISIGECFSAGRFVSLQVWKGSTVSDPELVIGDRVVIADFGFVSCASRVSIGDGTLMGVNAFITDNSHGGMSSAELHIPPNERDIQSKGPVVIGKNVWIGRNVCILPGVTIGDGAVIGANAVVTHDVPAYAVAAGVPAQIVKRFDIA</sequence>
<dbReference type="PROSITE" id="PS00101">
    <property type="entry name" value="HEXAPEP_TRANSFERASES"/>
    <property type="match status" value="1"/>
</dbReference>
<dbReference type="Proteomes" id="UP000412028">
    <property type="component" value="Unassembled WGS sequence"/>
</dbReference>
<comment type="caution">
    <text evidence="4">The sequence shown here is derived from an EMBL/GenBank/DDBJ whole genome shotgun (WGS) entry which is preliminary data.</text>
</comment>
<accession>A0A261FJS6</accession>
<protein>
    <submittedName>
        <fullName evidence="3">Acyltransferase</fullName>
    </submittedName>
    <submittedName>
        <fullName evidence="4">Transferase hexapeptide repeat containing protein</fullName>
    </submittedName>
</protein>
<dbReference type="CDD" id="cd04647">
    <property type="entry name" value="LbH_MAT_like"/>
    <property type="match status" value="1"/>
</dbReference>
<name>A0A261FJS6_9BIFI</name>
<dbReference type="EMBL" id="RZUI01000023">
    <property type="protein sequence ID" value="KAA8827012.1"/>
    <property type="molecule type" value="Genomic_DNA"/>
</dbReference>
<evidence type="ECO:0000313" key="6">
    <source>
        <dbReference type="Proteomes" id="UP000412028"/>
    </source>
</evidence>
<dbReference type="InterPro" id="IPR011004">
    <property type="entry name" value="Trimer_LpxA-like_sf"/>
</dbReference>
<dbReference type="Proteomes" id="UP000216444">
    <property type="component" value="Unassembled WGS sequence"/>
</dbReference>
<evidence type="ECO:0000256" key="2">
    <source>
        <dbReference type="ARBA" id="ARBA00022737"/>
    </source>
</evidence>
<dbReference type="SUPFAM" id="SSF51161">
    <property type="entry name" value="Trimeric LpxA-like enzymes"/>
    <property type="match status" value="1"/>
</dbReference>
<reference evidence="3 6" key="2">
    <citation type="journal article" date="2019" name="Syst. Appl. Microbiol.">
        <title>Characterization of Bifidobacterium species in feaces of the Egyptian fruit bat: Description of B. vespertilionis sp. nov. and B. rousetti sp. nov.</title>
        <authorList>
            <person name="Modesto M."/>
            <person name="Satti M."/>
            <person name="Watanabe K."/>
            <person name="Puglisi E."/>
            <person name="Morelli L."/>
            <person name="Huang C.-H."/>
            <person name="Liou J.-S."/>
            <person name="Miyashita M."/>
            <person name="Tamura T."/>
            <person name="Saito S."/>
            <person name="Mori K."/>
            <person name="Huang L."/>
            <person name="Sciavilla P."/>
            <person name="Sandri C."/>
            <person name="Spiezio C."/>
            <person name="Vitali F."/>
            <person name="Cavalieri D."/>
            <person name="Perpetuini G."/>
            <person name="Tofalo R."/>
            <person name="Bonetti A."/>
            <person name="Arita M."/>
            <person name="Mattarelli P."/>
        </authorList>
    </citation>
    <scope>NUCLEOTIDE SEQUENCE [LARGE SCALE GENOMIC DNA]</scope>
    <source>
        <strain evidence="3 6">RST7</strain>
    </source>
</reference>
<dbReference type="InterPro" id="IPR001451">
    <property type="entry name" value="Hexapep"/>
</dbReference>
<dbReference type="InterPro" id="IPR018357">
    <property type="entry name" value="Hexapep_transf_CS"/>
</dbReference>
<dbReference type="InterPro" id="IPR051159">
    <property type="entry name" value="Hexapeptide_acetyltransf"/>
</dbReference>
<dbReference type="Pfam" id="PF00132">
    <property type="entry name" value="Hexapep"/>
    <property type="match status" value="1"/>
</dbReference>
<gene>
    <name evidence="4" type="ORF">BTIS_0151</name>
    <name evidence="3" type="ORF">EMO89_11365</name>
</gene>
<dbReference type="RefSeq" id="WP_094661748.1">
    <property type="nucleotide sequence ID" value="NZ_MWWV01000001.1"/>
</dbReference>
<dbReference type="GO" id="GO:0016746">
    <property type="term" value="F:acyltransferase activity"/>
    <property type="evidence" value="ECO:0007669"/>
    <property type="project" value="UniProtKB-KW"/>
</dbReference>
<dbReference type="PANTHER" id="PTHR23416">
    <property type="entry name" value="SIALIC ACID SYNTHASE-RELATED"/>
    <property type="match status" value="1"/>
</dbReference>
<dbReference type="PANTHER" id="PTHR23416:SF78">
    <property type="entry name" value="LIPOPOLYSACCHARIDE BIOSYNTHESIS O-ACETYL TRANSFERASE WBBJ-RELATED"/>
    <property type="match status" value="1"/>
</dbReference>
<reference evidence="4 5" key="1">
    <citation type="journal article" date="2017" name="BMC Genomics">
        <title>Comparative genomic and phylogenomic analyses of the Bifidobacteriaceae family.</title>
        <authorList>
            <person name="Lugli G.A."/>
            <person name="Milani C."/>
            <person name="Turroni F."/>
            <person name="Duranti S."/>
            <person name="Mancabelli L."/>
            <person name="Mangifesta M."/>
            <person name="Ferrario C."/>
            <person name="Modesto M."/>
            <person name="Mattarelli P."/>
            <person name="Jiri K."/>
            <person name="van Sinderen D."/>
            <person name="Ventura M."/>
        </authorList>
    </citation>
    <scope>NUCLEOTIDE SEQUENCE [LARGE SCALE GENOMIC DNA]</scope>
    <source>
        <strain evidence="4 5">DSM 100201</strain>
    </source>
</reference>
<evidence type="ECO:0000313" key="5">
    <source>
        <dbReference type="Proteomes" id="UP000216444"/>
    </source>
</evidence>
<dbReference type="Gene3D" id="2.160.10.10">
    <property type="entry name" value="Hexapeptide repeat proteins"/>
    <property type="match status" value="1"/>
</dbReference>
<evidence type="ECO:0000313" key="3">
    <source>
        <dbReference type="EMBL" id="KAA8827012.1"/>
    </source>
</evidence>
<keyword evidence="1 4" id="KW-0808">Transferase</keyword>
<keyword evidence="2" id="KW-0677">Repeat</keyword>
<proteinExistence type="predicted"/>
<dbReference type="EMBL" id="MWWV01000001">
    <property type="protein sequence ID" value="OZG59420.1"/>
    <property type="molecule type" value="Genomic_DNA"/>
</dbReference>
<evidence type="ECO:0000313" key="4">
    <source>
        <dbReference type="EMBL" id="OZG59420.1"/>
    </source>
</evidence>